<evidence type="ECO:0000259" key="5">
    <source>
        <dbReference type="Pfam" id="PF03446"/>
    </source>
</evidence>
<dbReference type="Proteomes" id="UP000629287">
    <property type="component" value="Unassembled WGS sequence"/>
</dbReference>
<feature type="domain" description="3-hydroxyisobutyrate dehydrogenase-like NAD-binding" evidence="6">
    <location>
        <begin position="167"/>
        <end position="287"/>
    </location>
</feature>
<dbReference type="InterPro" id="IPR006115">
    <property type="entry name" value="6PGDH_NADP-bd"/>
</dbReference>
<evidence type="ECO:0000256" key="2">
    <source>
        <dbReference type="ARBA" id="ARBA00023002"/>
    </source>
</evidence>
<dbReference type="GO" id="GO:0008679">
    <property type="term" value="F:2-hydroxy-3-oxopropionate reductase activity"/>
    <property type="evidence" value="ECO:0007669"/>
    <property type="project" value="UniProtKB-EC"/>
</dbReference>
<sequence>MSIATEVGVAGLGVMGSALARRLLTCAHPVRVYDIRPEAAAELARGGAATAPSPAALAPSGIVILSLNTAEIVDHVVFGPDGVLSTAPHGVLMIDMSSIDPGHTREFAERAARLGAGWVDAPLSGGAPGAERGELTLMLGGEAEHVQRARPVLGALASRLTHLGPAGSGQLVKSVNQVLVGCGFAALAEAAALVRGAGLPPRQVLTALTGGRADSALLQEFFVKFAEADLSPTGRVGNMVKDLDAARDHARSAGIPLPITTAVAELHRWLGAAGHGDADNAALMHYYAPLEVRP</sequence>
<dbReference type="InterPro" id="IPR008927">
    <property type="entry name" value="6-PGluconate_DH-like_C_sf"/>
</dbReference>
<accession>A0A8I0NVK9</accession>
<dbReference type="GO" id="GO:0051287">
    <property type="term" value="F:NAD binding"/>
    <property type="evidence" value="ECO:0007669"/>
    <property type="project" value="InterPro"/>
</dbReference>
<evidence type="ECO:0000313" key="8">
    <source>
        <dbReference type="Proteomes" id="UP000629287"/>
    </source>
</evidence>
<dbReference type="InterPro" id="IPR013328">
    <property type="entry name" value="6PGD_dom2"/>
</dbReference>
<dbReference type="PANTHER" id="PTHR43060">
    <property type="entry name" value="3-HYDROXYISOBUTYRATE DEHYDROGENASE-LIKE 1, MITOCHONDRIAL-RELATED"/>
    <property type="match status" value="1"/>
</dbReference>
<keyword evidence="2 7" id="KW-0560">Oxidoreductase</keyword>
<dbReference type="GeneID" id="86833941"/>
<evidence type="ECO:0000256" key="1">
    <source>
        <dbReference type="ARBA" id="ARBA00009080"/>
    </source>
</evidence>
<dbReference type="Gene3D" id="1.10.1040.10">
    <property type="entry name" value="N-(1-d-carboxylethyl)-l-norvaline Dehydrogenase, domain 2"/>
    <property type="match status" value="1"/>
</dbReference>
<evidence type="ECO:0000256" key="4">
    <source>
        <dbReference type="PIRSR" id="PIRSR000103-1"/>
    </source>
</evidence>
<dbReference type="InterPro" id="IPR015815">
    <property type="entry name" value="HIBADH-related"/>
</dbReference>
<comment type="caution">
    <text evidence="7">The sequence shown here is derived from an EMBL/GenBank/DDBJ whole genome shotgun (WGS) entry which is preliminary data.</text>
</comment>
<dbReference type="RefSeq" id="WP_233443548.1">
    <property type="nucleotide sequence ID" value="NZ_JADBGF010000001.1"/>
</dbReference>
<proteinExistence type="inferred from homology"/>
<dbReference type="Gene3D" id="3.40.50.720">
    <property type="entry name" value="NAD(P)-binding Rossmann-like Domain"/>
    <property type="match status" value="1"/>
</dbReference>
<dbReference type="SUPFAM" id="SSF48179">
    <property type="entry name" value="6-phosphogluconate dehydrogenase C-terminal domain-like"/>
    <property type="match status" value="1"/>
</dbReference>
<dbReference type="PANTHER" id="PTHR43060:SF15">
    <property type="entry name" value="3-HYDROXYISOBUTYRATE DEHYDROGENASE-LIKE 1, MITOCHONDRIAL-RELATED"/>
    <property type="match status" value="1"/>
</dbReference>
<keyword evidence="3" id="KW-0520">NAD</keyword>
<evidence type="ECO:0000259" key="6">
    <source>
        <dbReference type="Pfam" id="PF14833"/>
    </source>
</evidence>
<dbReference type="AlphaFoldDB" id="A0A8I0NVK9"/>
<name>A0A8I0NVK9_9ACTN</name>
<dbReference type="Pfam" id="PF14833">
    <property type="entry name" value="NAD_binding_11"/>
    <property type="match status" value="1"/>
</dbReference>
<comment type="similarity">
    <text evidence="1">Belongs to the HIBADH-related family.</text>
</comment>
<evidence type="ECO:0000313" key="7">
    <source>
        <dbReference type="EMBL" id="MBE1594373.1"/>
    </source>
</evidence>
<dbReference type="InterPro" id="IPR036291">
    <property type="entry name" value="NAD(P)-bd_dom_sf"/>
</dbReference>
<dbReference type="SUPFAM" id="SSF51735">
    <property type="entry name" value="NAD(P)-binding Rossmann-fold domains"/>
    <property type="match status" value="1"/>
</dbReference>
<dbReference type="Pfam" id="PF03446">
    <property type="entry name" value="NAD_binding_2"/>
    <property type="match status" value="1"/>
</dbReference>
<dbReference type="GO" id="GO:0050661">
    <property type="term" value="F:NADP binding"/>
    <property type="evidence" value="ECO:0007669"/>
    <property type="project" value="InterPro"/>
</dbReference>
<dbReference type="InterPro" id="IPR029154">
    <property type="entry name" value="HIBADH-like_NADP-bd"/>
</dbReference>
<feature type="active site" evidence="4">
    <location>
        <position position="173"/>
    </location>
</feature>
<gene>
    <name evidence="7" type="ORF">H4687_000502</name>
</gene>
<feature type="domain" description="6-phosphogluconate dehydrogenase NADP-binding" evidence="5">
    <location>
        <begin position="7"/>
        <end position="164"/>
    </location>
</feature>
<keyword evidence="8" id="KW-1185">Reference proteome</keyword>
<reference evidence="7 8" key="1">
    <citation type="submission" date="2020-10" db="EMBL/GenBank/DDBJ databases">
        <title>Sequencing the genomes of 1000 actinobacteria strains.</title>
        <authorList>
            <person name="Klenk H.-P."/>
        </authorList>
    </citation>
    <scope>NUCLEOTIDE SEQUENCE [LARGE SCALE GENOMIC DNA]</scope>
    <source>
        <strain evidence="7 8">DSM 41803</strain>
    </source>
</reference>
<evidence type="ECO:0000256" key="3">
    <source>
        <dbReference type="ARBA" id="ARBA00023027"/>
    </source>
</evidence>
<dbReference type="EMBL" id="JADBGF010000001">
    <property type="protein sequence ID" value="MBE1594373.1"/>
    <property type="molecule type" value="Genomic_DNA"/>
</dbReference>
<dbReference type="PIRSF" id="PIRSF000103">
    <property type="entry name" value="HIBADH"/>
    <property type="match status" value="1"/>
</dbReference>
<organism evidence="7 8">
    <name type="scientific">Streptomyces stelliscabiei</name>
    <dbReference type="NCBI Taxonomy" id="146820"/>
    <lineage>
        <taxon>Bacteria</taxon>
        <taxon>Bacillati</taxon>
        <taxon>Actinomycetota</taxon>
        <taxon>Actinomycetes</taxon>
        <taxon>Kitasatosporales</taxon>
        <taxon>Streptomycetaceae</taxon>
        <taxon>Streptomyces</taxon>
    </lineage>
</organism>
<protein>
    <submittedName>
        <fullName evidence="7">2-hydroxy-3-oxopropionate reductase</fullName>
        <ecNumber evidence="7">1.1.1.60</ecNumber>
    </submittedName>
</protein>
<dbReference type="EC" id="1.1.1.60" evidence="7"/>